<feature type="domain" description="RRM" evidence="4">
    <location>
        <begin position="39"/>
        <end position="109"/>
    </location>
</feature>
<dbReference type="InterPro" id="IPR035979">
    <property type="entry name" value="RBD_domain_sf"/>
</dbReference>
<dbReference type="SMART" id="SM00343">
    <property type="entry name" value="ZnF_C2HC"/>
    <property type="match status" value="1"/>
</dbReference>
<dbReference type="OMA" id="FAKNCRR"/>
<dbReference type="Proteomes" id="UP000054350">
    <property type="component" value="Unassembled WGS sequence"/>
</dbReference>
<organism evidence="6 7">
    <name type="scientific">Allomyces macrogynus (strain ATCC 38327)</name>
    <name type="common">Allomyces javanicus var. macrogynus</name>
    <dbReference type="NCBI Taxonomy" id="578462"/>
    <lineage>
        <taxon>Eukaryota</taxon>
        <taxon>Fungi</taxon>
        <taxon>Fungi incertae sedis</taxon>
        <taxon>Blastocladiomycota</taxon>
        <taxon>Blastocladiomycetes</taxon>
        <taxon>Blastocladiales</taxon>
        <taxon>Blastocladiaceae</taxon>
        <taxon>Allomyces</taxon>
    </lineage>
</organism>
<sequence length="297" mass="34730">MDSMDVDHQQQLSQEQPFGNGGSAHGGSVNGTGRQLEETSLFIGRLALDTTKHDLERLFSRHGRIRRCEVKRGGYAFVDFFERADAEHALVENGSEFMGERIAVQFAKARKAEPGSNACFRCGDPNHWSRDCPMRDEDRGMGFARRPPPLSYRGGPSRRRSRSRSRSPYRRSSRRYSRSRSRSRSPYRRSSRRHSRSRSRSRSRSSYRRSSRRHHSRSRSRSRTPPRRHVSRSRSRSRSRSPVSSSRRGRDRESSRRHASRSRSRSRTPPRDRDRRDRDRDEPRGRSYSRTPSPSRD</sequence>
<feature type="region of interest" description="Disordered" evidence="3">
    <location>
        <begin position="1"/>
        <end position="33"/>
    </location>
</feature>
<evidence type="ECO:0008006" key="8">
    <source>
        <dbReference type="Google" id="ProtNLM"/>
    </source>
</evidence>
<keyword evidence="7" id="KW-1185">Reference proteome</keyword>
<proteinExistence type="predicted"/>
<evidence type="ECO:0000256" key="2">
    <source>
        <dbReference type="PROSITE-ProRule" id="PRU00176"/>
    </source>
</evidence>
<dbReference type="InterPro" id="IPR001878">
    <property type="entry name" value="Znf_CCHC"/>
</dbReference>
<dbReference type="InterPro" id="IPR012677">
    <property type="entry name" value="Nucleotide-bd_a/b_plait_sf"/>
</dbReference>
<name>A0A0L0SCR4_ALLM3</name>
<dbReference type="PROSITE" id="PS50158">
    <property type="entry name" value="ZF_CCHC"/>
    <property type="match status" value="1"/>
</dbReference>
<evidence type="ECO:0000259" key="4">
    <source>
        <dbReference type="PROSITE" id="PS50102"/>
    </source>
</evidence>
<dbReference type="Pfam" id="PF00098">
    <property type="entry name" value="zf-CCHC"/>
    <property type="match status" value="1"/>
</dbReference>
<dbReference type="eggNOG" id="KOG0109">
    <property type="taxonomic scope" value="Eukaryota"/>
</dbReference>
<dbReference type="CDD" id="cd00590">
    <property type="entry name" value="RRM_SF"/>
    <property type="match status" value="1"/>
</dbReference>
<feature type="compositionally biased region" description="Basic residues" evidence="3">
    <location>
        <begin position="156"/>
        <end position="239"/>
    </location>
</feature>
<dbReference type="Gene3D" id="4.10.60.10">
    <property type="entry name" value="Zinc finger, CCHC-type"/>
    <property type="match status" value="1"/>
</dbReference>
<keyword evidence="2" id="KW-0694">RNA-binding</keyword>
<dbReference type="PROSITE" id="PS50102">
    <property type="entry name" value="RRM"/>
    <property type="match status" value="1"/>
</dbReference>
<dbReference type="OrthoDB" id="5970at2759"/>
<dbReference type="GO" id="GO:0003723">
    <property type="term" value="F:RNA binding"/>
    <property type="evidence" value="ECO:0007669"/>
    <property type="project" value="UniProtKB-UniRule"/>
</dbReference>
<dbReference type="SUPFAM" id="SSF54928">
    <property type="entry name" value="RNA-binding domain, RBD"/>
    <property type="match status" value="1"/>
</dbReference>
<dbReference type="InterPro" id="IPR036875">
    <property type="entry name" value="Znf_CCHC_sf"/>
</dbReference>
<dbReference type="VEuPathDB" id="FungiDB:AMAG_05682"/>
<dbReference type="GO" id="GO:0008270">
    <property type="term" value="F:zinc ion binding"/>
    <property type="evidence" value="ECO:0007669"/>
    <property type="project" value="UniProtKB-KW"/>
</dbReference>
<dbReference type="PANTHER" id="PTHR48038">
    <property type="entry name" value="RIBONUCLEOPROTEIN RB97D"/>
    <property type="match status" value="1"/>
</dbReference>
<feature type="compositionally biased region" description="Polar residues" evidence="3">
    <location>
        <begin position="288"/>
        <end position="297"/>
    </location>
</feature>
<dbReference type="InterPro" id="IPR000504">
    <property type="entry name" value="RRM_dom"/>
</dbReference>
<evidence type="ECO:0000256" key="1">
    <source>
        <dbReference type="PROSITE-ProRule" id="PRU00047"/>
    </source>
</evidence>
<feature type="compositionally biased region" description="Gly residues" evidence="3">
    <location>
        <begin position="19"/>
        <end position="30"/>
    </location>
</feature>
<dbReference type="Gene3D" id="3.30.70.330">
    <property type="match status" value="1"/>
</dbReference>
<gene>
    <name evidence="6" type="ORF">AMAG_05682</name>
</gene>
<dbReference type="SMART" id="SM00360">
    <property type="entry name" value="RRM"/>
    <property type="match status" value="1"/>
</dbReference>
<evidence type="ECO:0000256" key="3">
    <source>
        <dbReference type="SAM" id="MobiDB-lite"/>
    </source>
</evidence>
<evidence type="ECO:0000259" key="5">
    <source>
        <dbReference type="PROSITE" id="PS50158"/>
    </source>
</evidence>
<keyword evidence="1" id="KW-0862">Zinc</keyword>
<evidence type="ECO:0000313" key="6">
    <source>
        <dbReference type="EMBL" id="KNE60271.1"/>
    </source>
</evidence>
<accession>A0A0L0SCR4</accession>
<evidence type="ECO:0000313" key="7">
    <source>
        <dbReference type="Proteomes" id="UP000054350"/>
    </source>
</evidence>
<dbReference type="AlphaFoldDB" id="A0A0L0SCR4"/>
<keyword evidence="1" id="KW-0863">Zinc-finger</keyword>
<dbReference type="PANTHER" id="PTHR48038:SF1">
    <property type="entry name" value="RIBONUCLEOPROTEIN RB97D"/>
    <property type="match status" value="1"/>
</dbReference>
<reference evidence="6 7" key="1">
    <citation type="submission" date="2009-11" db="EMBL/GenBank/DDBJ databases">
        <title>Annotation of Allomyces macrogynus ATCC 38327.</title>
        <authorList>
            <consortium name="The Broad Institute Genome Sequencing Platform"/>
            <person name="Russ C."/>
            <person name="Cuomo C."/>
            <person name="Burger G."/>
            <person name="Gray M.W."/>
            <person name="Holland P.W.H."/>
            <person name="King N."/>
            <person name="Lang F.B.F."/>
            <person name="Roger A.J."/>
            <person name="Ruiz-Trillo I."/>
            <person name="Young S.K."/>
            <person name="Zeng Q."/>
            <person name="Gargeya S."/>
            <person name="Fitzgerald M."/>
            <person name="Haas B."/>
            <person name="Abouelleil A."/>
            <person name="Alvarado L."/>
            <person name="Arachchi H.M."/>
            <person name="Berlin A."/>
            <person name="Chapman S.B."/>
            <person name="Gearin G."/>
            <person name="Goldberg J."/>
            <person name="Griggs A."/>
            <person name="Gujja S."/>
            <person name="Hansen M."/>
            <person name="Heiman D."/>
            <person name="Howarth C."/>
            <person name="Larimer J."/>
            <person name="Lui A."/>
            <person name="MacDonald P.J.P."/>
            <person name="McCowen C."/>
            <person name="Montmayeur A."/>
            <person name="Murphy C."/>
            <person name="Neiman D."/>
            <person name="Pearson M."/>
            <person name="Priest M."/>
            <person name="Roberts A."/>
            <person name="Saif S."/>
            <person name="Shea T."/>
            <person name="Sisk P."/>
            <person name="Stolte C."/>
            <person name="Sykes S."/>
            <person name="Wortman J."/>
            <person name="Nusbaum C."/>
            <person name="Birren B."/>
        </authorList>
    </citation>
    <scope>NUCLEOTIDE SEQUENCE [LARGE SCALE GENOMIC DNA]</scope>
    <source>
        <strain evidence="6 7">ATCC 38327</strain>
    </source>
</reference>
<dbReference type="STRING" id="578462.A0A0L0SCR4"/>
<feature type="compositionally biased region" description="Basic and acidic residues" evidence="3">
    <location>
        <begin position="269"/>
        <end position="285"/>
    </location>
</feature>
<reference evidence="7" key="2">
    <citation type="submission" date="2009-11" db="EMBL/GenBank/DDBJ databases">
        <title>The Genome Sequence of Allomyces macrogynus strain ATCC 38327.</title>
        <authorList>
            <consortium name="The Broad Institute Genome Sequencing Platform"/>
            <person name="Russ C."/>
            <person name="Cuomo C."/>
            <person name="Shea T."/>
            <person name="Young S.K."/>
            <person name="Zeng Q."/>
            <person name="Koehrsen M."/>
            <person name="Haas B."/>
            <person name="Borodovsky M."/>
            <person name="Guigo R."/>
            <person name="Alvarado L."/>
            <person name="Berlin A."/>
            <person name="Borenstein D."/>
            <person name="Chen Z."/>
            <person name="Engels R."/>
            <person name="Freedman E."/>
            <person name="Gellesch M."/>
            <person name="Goldberg J."/>
            <person name="Griggs A."/>
            <person name="Gujja S."/>
            <person name="Heiman D."/>
            <person name="Hepburn T."/>
            <person name="Howarth C."/>
            <person name="Jen D."/>
            <person name="Larson L."/>
            <person name="Lewis B."/>
            <person name="Mehta T."/>
            <person name="Park D."/>
            <person name="Pearson M."/>
            <person name="Roberts A."/>
            <person name="Saif S."/>
            <person name="Shenoy N."/>
            <person name="Sisk P."/>
            <person name="Stolte C."/>
            <person name="Sykes S."/>
            <person name="Walk T."/>
            <person name="White J."/>
            <person name="Yandava C."/>
            <person name="Burger G."/>
            <person name="Gray M.W."/>
            <person name="Holland P.W.H."/>
            <person name="King N."/>
            <person name="Lang F.B.F."/>
            <person name="Roger A.J."/>
            <person name="Ruiz-Trillo I."/>
            <person name="Lander E."/>
            <person name="Nusbaum C."/>
        </authorList>
    </citation>
    <scope>NUCLEOTIDE SEQUENCE [LARGE SCALE GENOMIC DNA]</scope>
    <source>
        <strain evidence="7">ATCC 38327</strain>
    </source>
</reference>
<protein>
    <recommendedName>
        <fullName evidence="8">RRM domain-containing protein</fullName>
    </recommendedName>
</protein>
<feature type="compositionally biased region" description="Basic residues" evidence="3">
    <location>
        <begin position="257"/>
        <end position="268"/>
    </location>
</feature>
<feature type="region of interest" description="Disordered" evidence="3">
    <location>
        <begin position="139"/>
        <end position="297"/>
    </location>
</feature>
<keyword evidence="1" id="KW-0479">Metal-binding</keyword>
<dbReference type="EMBL" id="GG745336">
    <property type="protein sequence ID" value="KNE60271.1"/>
    <property type="molecule type" value="Genomic_DNA"/>
</dbReference>
<dbReference type="SUPFAM" id="SSF57756">
    <property type="entry name" value="Retrovirus zinc finger-like domains"/>
    <property type="match status" value="1"/>
</dbReference>
<feature type="domain" description="CCHC-type" evidence="5">
    <location>
        <begin position="119"/>
        <end position="133"/>
    </location>
</feature>
<dbReference type="Pfam" id="PF00076">
    <property type="entry name" value="RRM_1"/>
    <property type="match status" value="1"/>
</dbReference>